<comment type="caution">
    <text evidence="1">The sequence shown here is derived from an EMBL/GenBank/DDBJ whole genome shotgun (WGS) entry which is preliminary data.</text>
</comment>
<dbReference type="Proteomes" id="UP000772434">
    <property type="component" value="Unassembled WGS sequence"/>
</dbReference>
<evidence type="ECO:0000313" key="1">
    <source>
        <dbReference type="EMBL" id="KAF9071753.1"/>
    </source>
</evidence>
<evidence type="ECO:0000313" key="2">
    <source>
        <dbReference type="Proteomes" id="UP000772434"/>
    </source>
</evidence>
<dbReference type="EMBL" id="JADNRY010000030">
    <property type="protein sequence ID" value="KAF9071753.1"/>
    <property type="molecule type" value="Genomic_DNA"/>
</dbReference>
<reference evidence="1" key="1">
    <citation type="submission" date="2020-11" db="EMBL/GenBank/DDBJ databases">
        <authorList>
            <consortium name="DOE Joint Genome Institute"/>
            <person name="Ahrendt S."/>
            <person name="Riley R."/>
            <person name="Andreopoulos W."/>
            <person name="Labutti K."/>
            <person name="Pangilinan J."/>
            <person name="Ruiz-Duenas F.J."/>
            <person name="Barrasa J.M."/>
            <person name="Sanchez-Garcia M."/>
            <person name="Camarero S."/>
            <person name="Miyauchi S."/>
            <person name="Serrano A."/>
            <person name="Linde D."/>
            <person name="Babiker R."/>
            <person name="Drula E."/>
            <person name="Ayuso-Fernandez I."/>
            <person name="Pacheco R."/>
            <person name="Padilla G."/>
            <person name="Ferreira P."/>
            <person name="Barriuso J."/>
            <person name="Kellner H."/>
            <person name="Castanera R."/>
            <person name="Alfaro M."/>
            <person name="Ramirez L."/>
            <person name="Pisabarro A.G."/>
            <person name="Kuo A."/>
            <person name="Tritt A."/>
            <person name="Lipzen A."/>
            <person name="He G."/>
            <person name="Yan M."/>
            <person name="Ng V."/>
            <person name="Cullen D."/>
            <person name="Martin F."/>
            <person name="Rosso M.-N."/>
            <person name="Henrissat B."/>
            <person name="Hibbett D."/>
            <person name="Martinez A.T."/>
            <person name="Grigoriev I.V."/>
        </authorList>
    </citation>
    <scope>NUCLEOTIDE SEQUENCE</scope>
    <source>
        <strain evidence="1">AH 40177</strain>
    </source>
</reference>
<sequence>MVNICCTPDRKEPPQSIFSAWRRRAAHLGKILTRSALEEFSGSFRALFPLSIAQGASVRFALSIWVYVQYHKLTLRVSDAPWMQPYLLTTSFAASNFVAPPAKVCTYPRALTKRSSEEAEFKRRILHHSSLIIPLVLYLGRKKPRKARLRIANKRFGTAING</sequence>
<proteinExistence type="predicted"/>
<organism evidence="1 2">
    <name type="scientific">Rhodocollybia butyracea</name>
    <dbReference type="NCBI Taxonomy" id="206335"/>
    <lineage>
        <taxon>Eukaryota</taxon>
        <taxon>Fungi</taxon>
        <taxon>Dikarya</taxon>
        <taxon>Basidiomycota</taxon>
        <taxon>Agaricomycotina</taxon>
        <taxon>Agaricomycetes</taxon>
        <taxon>Agaricomycetidae</taxon>
        <taxon>Agaricales</taxon>
        <taxon>Marasmiineae</taxon>
        <taxon>Omphalotaceae</taxon>
        <taxon>Rhodocollybia</taxon>
    </lineage>
</organism>
<name>A0A9P5PXJ7_9AGAR</name>
<accession>A0A9P5PXJ7</accession>
<keyword evidence="2" id="KW-1185">Reference proteome</keyword>
<dbReference type="AlphaFoldDB" id="A0A9P5PXJ7"/>
<protein>
    <submittedName>
        <fullName evidence="1">Uncharacterized protein</fullName>
    </submittedName>
</protein>
<gene>
    <name evidence="1" type="ORF">BDP27DRAFT_1321851</name>
</gene>